<dbReference type="AlphaFoldDB" id="A0A8E2JQH1"/>
<dbReference type="Gene3D" id="3.40.50.80">
    <property type="entry name" value="Nucleotide-binding domain of ferredoxin-NADP reductase (FNR) module"/>
    <property type="match status" value="1"/>
</dbReference>
<dbReference type="GO" id="GO:0006826">
    <property type="term" value="P:iron ion transport"/>
    <property type="evidence" value="ECO:0007669"/>
    <property type="project" value="TreeGrafter"/>
</dbReference>
<dbReference type="GO" id="GO:0006879">
    <property type="term" value="P:intracellular iron ion homeostasis"/>
    <property type="evidence" value="ECO:0007669"/>
    <property type="project" value="TreeGrafter"/>
</dbReference>
<name>A0A8E2JQH1_9PEZI</name>
<reference evidence="10 11" key="1">
    <citation type="journal article" date="2016" name="Nat. Commun.">
        <title>Ectomycorrhizal ecology is imprinted in the genome of the dominant symbiotic fungus Cenococcum geophilum.</title>
        <authorList>
            <consortium name="DOE Joint Genome Institute"/>
            <person name="Peter M."/>
            <person name="Kohler A."/>
            <person name="Ohm R.A."/>
            <person name="Kuo A."/>
            <person name="Krutzmann J."/>
            <person name="Morin E."/>
            <person name="Arend M."/>
            <person name="Barry K.W."/>
            <person name="Binder M."/>
            <person name="Choi C."/>
            <person name="Clum A."/>
            <person name="Copeland A."/>
            <person name="Grisel N."/>
            <person name="Haridas S."/>
            <person name="Kipfer T."/>
            <person name="LaButti K."/>
            <person name="Lindquist E."/>
            <person name="Lipzen A."/>
            <person name="Maire R."/>
            <person name="Meier B."/>
            <person name="Mihaltcheva S."/>
            <person name="Molinier V."/>
            <person name="Murat C."/>
            <person name="Poggeler S."/>
            <person name="Quandt C.A."/>
            <person name="Sperisen C."/>
            <person name="Tritt A."/>
            <person name="Tisserant E."/>
            <person name="Crous P.W."/>
            <person name="Henrissat B."/>
            <person name="Nehls U."/>
            <person name="Egli S."/>
            <person name="Spatafora J.W."/>
            <person name="Grigoriev I.V."/>
            <person name="Martin F.M."/>
        </authorList>
    </citation>
    <scope>NUCLEOTIDE SEQUENCE [LARGE SCALE GENOMIC DNA]</scope>
    <source>
        <strain evidence="10 11">CBS 207.34</strain>
    </source>
</reference>
<evidence type="ECO:0000313" key="10">
    <source>
        <dbReference type="EMBL" id="OCL05849.1"/>
    </source>
</evidence>
<comment type="subcellular location">
    <subcellularLocation>
        <location evidence="1">Membrane</location>
        <topology evidence="1">Multi-pass membrane protein</topology>
    </subcellularLocation>
</comment>
<dbReference type="InterPro" id="IPR051410">
    <property type="entry name" value="Ferric/Cupric_Reductase"/>
</dbReference>
<evidence type="ECO:0000256" key="6">
    <source>
        <dbReference type="ARBA" id="ARBA00023136"/>
    </source>
</evidence>
<dbReference type="Proteomes" id="UP000250140">
    <property type="component" value="Unassembled WGS sequence"/>
</dbReference>
<dbReference type="GO" id="GO:0015677">
    <property type="term" value="P:copper ion import"/>
    <property type="evidence" value="ECO:0007669"/>
    <property type="project" value="TreeGrafter"/>
</dbReference>
<keyword evidence="11" id="KW-1185">Reference proteome</keyword>
<accession>A0A8E2JQH1</accession>
<evidence type="ECO:0000256" key="5">
    <source>
        <dbReference type="ARBA" id="ARBA00023065"/>
    </source>
</evidence>
<feature type="region of interest" description="Disordered" evidence="7">
    <location>
        <begin position="73"/>
        <end position="93"/>
    </location>
</feature>
<dbReference type="PANTHER" id="PTHR32361:SF26">
    <property type="entry name" value="FAD-BINDING 8 DOMAIN-CONTAINING PROTEIN-RELATED"/>
    <property type="match status" value="1"/>
</dbReference>
<feature type="domain" description="Ferric oxidoreductase" evidence="9">
    <location>
        <begin position="136"/>
        <end position="242"/>
    </location>
</feature>
<feature type="transmembrane region" description="Helical" evidence="8">
    <location>
        <begin position="258"/>
        <end position="280"/>
    </location>
</feature>
<feature type="transmembrane region" description="Helical" evidence="8">
    <location>
        <begin position="227"/>
        <end position="246"/>
    </location>
</feature>
<dbReference type="OrthoDB" id="4494341at2759"/>
<keyword evidence="6 8" id="KW-0472">Membrane</keyword>
<proteinExistence type="predicted"/>
<feature type="transmembrane region" description="Helical" evidence="8">
    <location>
        <begin position="107"/>
        <end position="125"/>
    </location>
</feature>
<sequence>MDITQWYSVALGGLLALPVIPYVLLTVIKFARTYVTFYFLKHVLYPQIHQYLRGSHASAVAKVRAEPPNLHNRAEAPAANATPPGVDSAGPRIRQNRIDGKTTRLDGILIVAFVVGNILCITIRFKDISRLARRSGLMSTINLMPLSLGAHMNLIASCCGISLGANARIHRWLGRVAIAEGLIHSAAPLQKHNLRMQSDVAALIAAITMAVVLLSLVASVRRHVYEIFSKIHLILAAIVIAAIYPHCPSKEPWTAPTVYLFATICLRILISVLRFGQVLYRNVKYKKPLNRATVRTIIFKDGDKIPVLDAVHRRKGFTNTLFSHITNNLDHSTEMRAITEGPYGKGLELELYNDIGHNSEMRAILEGPYGNEFDLESYGTVLLFATGIGIAGQLPYVTQLLEEYHNWKVADIIMELLRRDKDKILYIRRFISGNYVLTKTKRGDVMPRRERISNTYDVINAESLISSKIEGRKGRTVVFLYTNNETSDKIREIVRRILDKDIHLKELDFRPYLPGGHKGWLRTVLNRMFNRERSKGNGRSV</sequence>
<dbReference type="GO" id="GO:0005886">
    <property type="term" value="C:plasma membrane"/>
    <property type="evidence" value="ECO:0007669"/>
    <property type="project" value="TreeGrafter"/>
</dbReference>
<feature type="transmembrane region" description="Helical" evidence="8">
    <location>
        <begin position="6"/>
        <end position="28"/>
    </location>
</feature>
<feature type="transmembrane region" description="Helical" evidence="8">
    <location>
        <begin position="201"/>
        <end position="220"/>
    </location>
</feature>
<protein>
    <recommendedName>
        <fullName evidence="9">Ferric oxidoreductase domain-containing protein</fullName>
    </recommendedName>
</protein>
<evidence type="ECO:0000256" key="2">
    <source>
        <dbReference type="ARBA" id="ARBA00022448"/>
    </source>
</evidence>
<keyword evidence="2" id="KW-0813">Transport</keyword>
<dbReference type="InterPro" id="IPR039261">
    <property type="entry name" value="FNR_nucleotide-bd"/>
</dbReference>
<keyword evidence="3 8" id="KW-0812">Transmembrane</keyword>
<evidence type="ECO:0000256" key="4">
    <source>
        <dbReference type="ARBA" id="ARBA00022989"/>
    </source>
</evidence>
<keyword evidence="4 8" id="KW-1133">Transmembrane helix</keyword>
<dbReference type="InterPro" id="IPR013130">
    <property type="entry name" value="Fe3_Rdtase_TM_dom"/>
</dbReference>
<dbReference type="Pfam" id="PF01794">
    <property type="entry name" value="Ferric_reduct"/>
    <property type="match status" value="1"/>
</dbReference>
<evidence type="ECO:0000313" key="11">
    <source>
        <dbReference type="Proteomes" id="UP000250140"/>
    </source>
</evidence>
<evidence type="ECO:0000259" key="9">
    <source>
        <dbReference type="Pfam" id="PF01794"/>
    </source>
</evidence>
<evidence type="ECO:0000256" key="1">
    <source>
        <dbReference type="ARBA" id="ARBA00004141"/>
    </source>
</evidence>
<evidence type="ECO:0000256" key="7">
    <source>
        <dbReference type="SAM" id="MobiDB-lite"/>
    </source>
</evidence>
<evidence type="ECO:0000256" key="3">
    <source>
        <dbReference type="ARBA" id="ARBA00022692"/>
    </source>
</evidence>
<dbReference type="SUPFAM" id="SSF52343">
    <property type="entry name" value="Ferredoxin reductase-like, C-terminal NADP-linked domain"/>
    <property type="match status" value="1"/>
</dbReference>
<gene>
    <name evidence="10" type="ORF">AOQ84DRAFT_379187</name>
</gene>
<keyword evidence="5" id="KW-0406">Ion transport</keyword>
<dbReference type="GO" id="GO:0000293">
    <property type="term" value="F:ferric-chelate reductase activity"/>
    <property type="evidence" value="ECO:0007669"/>
    <property type="project" value="TreeGrafter"/>
</dbReference>
<organism evidence="10 11">
    <name type="scientific">Glonium stellatum</name>
    <dbReference type="NCBI Taxonomy" id="574774"/>
    <lineage>
        <taxon>Eukaryota</taxon>
        <taxon>Fungi</taxon>
        <taxon>Dikarya</taxon>
        <taxon>Ascomycota</taxon>
        <taxon>Pezizomycotina</taxon>
        <taxon>Dothideomycetes</taxon>
        <taxon>Pleosporomycetidae</taxon>
        <taxon>Gloniales</taxon>
        <taxon>Gloniaceae</taxon>
        <taxon>Glonium</taxon>
    </lineage>
</organism>
<dbReference type="PANTHER" id="PTHR32361">
    <property type="entry name" value="FERRIC/CUPRIC REDUCTASE TRANSMEMBRANE COMPONENT"/>
    <property type="match status" value="1"/>
</dbReference>
<dbReference type="EMBL" id="KV750194">
    <property type="protein sequence ID" value="OCL05849.1"/>
    <property type="molecule type" value="Genomic_DNA"/>
</dbReference>
<evidence type="ECO:0000256" key="8">
    <source>
        <dbReference type="SAM" id="Phobius"/>
    </source>
</evidence>